<gene>
    <name evidence="4" type="ORF">GIB67_037958</name>
</gene>
<dbReference type="AlphaFoldDB" id="A0A7J7LHH6"/>
<dbReference type="Pfam" id="PF05266">
    <property type="entry name" value="DUF724"/>
    <property type="match status" value="1"/>
</dbReference>
<keyword evidence="5" id="KW-1185">Reference proteome</keyword>
<evidence type="ECO:0000256" key="1">
    <source>
        <dbReference type="ARBA" id="ARBA00022448"/>
    </source>
</evidence>
<feature type="coiled-coil region" evidence="3">
    <location>
        <begin position="151"/>
        <end position="178"/>
    </location>
</feature>
<evidence type="ECO:0000313" key="5">
    <source>
        <dbReference type="Proteomes" id="UP000541444"/>
    </source>
</evidence>
<dbReference type="OrthoDB" id="687110at2759"/>
<accession>A0A7J7LHH6</accession>
<comment type="caution">
    <text evidence="4">The sequence shown here is derived from an EMBL/GenBank/DDBJ whole genome shotgun (WGS) entry which is preliminary data.</text>
</comment>
<evidence type="ECO:0000256" key="2">
    <source>
        <dbReference type="ARBA" id="ARBA00022604"/>
    </source>
</evidence>
<dbReference type="InterPro" id="IPR007930">
    <property type="entry name" value="DUF724"/>
</dbReference>
<name>A0A7J7LHH6_9MAGN</name>
<evidence type="ECO:0000313" key="4">
    <source>
        <dbReference type="EMBL" id="KAF6141990.1"/>
    </source>
</evidence>
<organism evidence="4 5">
    <name type="scientific">Kingdonia uniflora</name>
    <dbReference type="NCBI Taxonomy" id="39325"/>
    <lineage>
        <taxon>Eukaryota</taxon>
        <taxon>Viridiplantae</taxon>
        <taxon>Streptophyta</taxon>
        <taxon>Embryophyta</taxon>
        <taxon>Tracheophyta</taxon>
        <taxon>Spermatophyta</taxon>
        <taxon>Magnoliopsida</taxon>
        <taxon>Ranunculales</taxon>
        <taxon>Circaeasteraceae</taxon>
        <taxon>Kingdonia</taxon>
    </lineage>
</organism>
<evidence type="ECO:0000256" key="3">
    <source>
        <dbReference type="SAM" id="Coils"/>
    </source>
</evidence>
<keyword evidence="2" id="KW-0341">Growth regulation</keyword>
<sequence>MADPTFPQELQIEFENLPFVKNCPMWGPFESLEGFQEMPQRPHFRPLKTLIEEQREGFALGEMIAFSSLVVKTSNSRLDTPTNSFIKVLADLELNGFDVQKVRMCVELLLKKKQSRDLLEGTRDLAKEKMVELKGKVSEDKAKLHKMGKDIEEFHSKIRELQESLAKANDGHDLLTKKKLRGEFQITLLQNKVDSTVKHINDEEADFQKIAIGPW</sequence>
<reference evidence="4 5" key="1">
    <citation type="journal article" date="2020" name="IScience">
        <title>Genome Sequencing of the Endangered Kingdonia uniflora (Circaeasteraceae, Ranunculales) Reveals Potential Mechanisms of Evolutionary Specialization.</title>
        <authorList>
            <person name="Sun Y."/>
            <person name="Deng T."/>
            <person name="Zhang A."/>
            <person name="Moore M.J."/>
            <person name="Landis J.B."/>
            <person name="Lin N."/>
            <person name="Zhang H."/>
            <person name="Zhang X."/>
            <person name="Huang J."/>
            <person name="Zhang X."/>
            <person name="Sun H."/>
            <person name="Wang H."/>
        </authorList>
    </citation>
    <scope>NUCLEOTIDE SEQUENCE [LARGE SCALE GENOMIC DNA]</scope>
    <source>
        <strain evidence="4">TB1705</strain>
        <tissue evidence="4">Leaf</tissue>
    </source>
</reference>
<dbReference type="EMBL" id="JACGCM010002284">
    <property type="protein sequence ID" value="KAF6141990.1"/>
    <property type="molecule type" value="Genomic_DNA"/>
</dbReference>
<keyword evidence="1" id="KW-0813">Transport</keyword>
<dbReference type="Proteomes" id="UP000541444">
    <property type="component" value="Unassembled WGS sequence"/>
</dbReference>
<proteinExistence type="predicted"/>
<keyword evidence="3" id="KW-0175">Coiled coil</keyword>
<protein>
    <submittedName>
        <fullName evidence="4">Uncharacterized protein</fullName>
    </submittedName>
</protein>